<dbReference type="InterPro" id="IPR045275">
    <property type="entry name" value="MscS_archaea/bacteria_type"/>
</dbReference>
<evidence type="ECO:0000256" key="1">
    <source>
        <dbReference type="ARBA" id="ARBA00004651"/>
    </source>
</evidence>
<dbReference type="SUPFAM" id="SSF50182">
    <property type="entry name" value="Sm-like ribonucleoproteins"/>
    <property type="match status" value="1"/>
</dbReference>
<dbReference type="EMBL" id="CP060052">
    <property type="protein sequence ID" value="QNE06559.1"/>
    <property type="molecule type" value="Genomic_DNA"/>
</dbReference>
<dbReference type="InterPro" id="IPR010920">
    <property type="entry name" value="LSM_dom_sf"/>
</dbReference>
<proteinExistence type="inferred from homology"/>
<dbReference type="Gene3D" id="2.30.30.60">
    <property type="match status" value="1"/>
</dbReference>
<dbReference type="PANTHER" id="PTHR30221:SF1">
    <property type="entry name" value="SMALL-CONDUCTANCE MECHANOSENSITIVE CHANNEL"/>
    <property type="match status" value="1"/>
</dbReference>
<dbReference type="Pfam" id="PF00924">
    <property type="entry name" value="MS_channel_2nd"/>
    <property type="match status" value="1"/>
</dbReference>
<evidence type="ECO:0000256" key="5">
    <source>
        <dbReference type="ARBA" id="ARBA00022989"/>
    </source>
</evidence>
<dbReference type="Pfam" id="PF21088">
    <property type="entry name" value="MS_channel_1st"/>
    <property type="match status" value="1"/>
</dbReference>
<evidence type="ECO:0000259" key="10">
    <source>
        <dbReference type="Pfam" id="PF21082"/>
    </source>
</evidence>
<feature type="transmembrane region" description="Helical" evidence="7">
    <location>
        <begin position="216"/>
        <end position="236"/>
    </location>
</feature>
<dbReference type="InterPro" id="IPR011066">
    <property type="entry name" value="MscS_channel_C_sf"/>
</dbReference>
<keyword evidence="7" id="KW-0406">Ion transport</keyword>
<evidence type="ECO:0000313" key="12">
    <source>
        <dbReference type="EMBL" id="QNE06559.1"/>
    </source>
</evidence>
<accession>A0A7G6VXU4</accession>
<feature type="domain" description="Mechanosensitive ion channel transmembrane helices 2/3" evidence="11">
    <location>
        <begin position="303"/>
        <end position="342"/>
    </location>
</feature>
<dbReference type="Proteomes" id="UP000515297">
    <property type="component" value="Chromosome"/>
</dbReference>
<dbReference type="PANTHER" id="PTHR30221">
    <property type="entry name" value="SMALL-CONDUCTANCE MECHANOSENSITIVE CHANNEL"/>
    <property type="match status" value="1"/>
</dbReference>
<dbReference type="InterPro" id="IPR006685">
    <property type="entry name" value="MscS_channel_2nd"/>
</dbReference>
<dbReference type="Pfam" id="PF21082">
    <property type="entry name" value="MS_channel_3rd"/>
    <property type="match status" value="1"/>
</dbReference>
<evidence type="ECO:0000256" key="2">
    <source>
        <dbReference type="ARBA" id="ARBA00008017"/>
    </source>
</evidence>
<dbReference type="InterPro" id="IPR011014">
    <property type="entry name" value="MscS_channel_TM-2"/>
</dbReference>
<dbReference type="AlphaFoldDB" id="A0A7G6VXU4"/>
<comment type="subunit">
    <text evidence="7">Homoheptamer.</text>
</comment>
<comment type="subcellular location">
    <subcellularLocation>
        <location evidence="7">Cell inner membrane</location>
        <topology evidence="7">Multi-pass membrane protein</topology>
    </subcellularLocation>
    <subcellularLocation>
        <location evidence="1">Cell membrane</location>
        <topology evidence="1">Multi-pass membrane protein</topology>
    </subcellularLocation>
</comment>
<evidence type="ECO:0000256" key="3">
    <source>
        <dbReference type="ARBA" id="ARBA00022475"/>
    </source>
</evidence>
<evidence type="ECO:0000259" key="11">
    <source>
        <dbReference type="Pfam" id="PF21088"/>
    </source>
</evidence>
<protein>
    <recommendedName>
        <fullName evidence="7">Small-conductance mechanosensitive channel</fullName>
    </recommendedName>
</protein>
<dbReference type="InterPro" id="IPR049142">
    <property type="entry name" value="MS_channel_1st"/>
</dbReference>
<dbReference type="Gene3D" id="3.30.70.100">
    <property type="match status" value="1"/>
</dbReference>
<gene>
    <name evidence="12" type="ORF">H4O24_04775</name>
</gene>
<dbReference type="SUPFAM" id="SSF82861">
    <property type="entry name" value="Mechanosensitive channel protein MscS (YggB), transmembrane region"/>
    <property type="match status" value="1"/>
</dbReference>
<evidence type="ECO:0000256" key="8">
    <source>
        <dbReference type="SAM" id="MobiDB-lite"/>
    </source>
</evidence>
<keyword evidence="5 7" id="KW-1133">Transmembrane helix</keyword>
<evidence type="ECO:0000256" key="6">
    <source>
        <dbReference type="ARBA" id="ARBA00023136"/>
    </source>
</evidence>
<reference evidence="12 13" key="1">
    <citation type="submission" date="2020-08" db="EMBL/GenBank/DDBJ databases">
        <authorList>
            <person name="Liu G."/>
            <person name="Sun C."/>
        </authorList>
    </citation>
    <scope>NUCLEOTIDE SEQUENCE [LARGE SCALE GENOMIC DNA]</scope>
    <source>
        <strain evidence="12 13">OT19</strain>
    </source>
</reference>
<keyword evidence="7" id="KW-0813">Transport</keyword>
<dbReference type="GO" id="GO:0005886">
    <property type="term" value="C:plasma membrane"/>
    <property type="evidence" value="ECO:0007669"/>
    <property type="project" value="UniProtKB-SubCell"/>
</dbReference>
<feature type="transmembrane region" description="Helical" evidence="7">
    <location>
        <begin position="256"/>
        <end position="277"/>
    </location>
</feature>
<feature type="transmembrane region" description="Helical" evidence="7">
    <location>
        <begin position="182"/>
        <end position="204"/>
    </location>
</feature>
<keyword evidence="7" id="KW-0407">Ion channel</keyword>
<dbReference type="GO" id="GO:0008381">
    <property type="term" value="F:mechanosensitive monoatomic ion channel activity"/>
    <property type="evidence" value="ECO:0007669"/>
    <property type="project" value="InterPro"/>
</dbReference>
<dbReference type="InterPro" id="IPR023408">
    <property type="entry name" value="MscS_beta-dom_sf"/>
</dbReference>
<feature type="domain" description="Mechanosensitive ion channel MscS C-terminal" evidence="10">
    <location>
        <begin position="419"/>
        <end position="503"/>
    </location>
</feature>
<evidence type="ECO:0000259" key="9">
    <source>
        <dbReference type="Pfam" id="PF00924"/>
    </source>
</evidence>
<keyword evidence="3" id="KW-1003">Cell membrane</keyword>
<evidence type="ECO:0000313" key="13">
    <source>
        <dbReference type="Proteomes" id="UP000515297"/>
    </source>
</evidence>
<comment type="similarity">
    <text evidence="2 7">Belongs to the MscS (TC 1.A.23) family.</text>
</comment>
<comment type="function">
    <text evidence="7">Mechanosensitive channel that participates in the regulation of osmotic pressure changes within the cell, opening in response to stretch forces in the membrane lipid bilayer, without the need for other proteins. Contributes to normal resistance to hypoosmotic shock. Forms an ion channel of 1.0 nanosiemens conductance with a slight preference for anions.</text>
</comment>
<feature type="transmembrane region" description="Helical" evidence="7">
    <location>
        <begin position="298"/>
        <end position="316"/>
    </location>
</feature>
<feature type="domain" description="Mechanosensitive ion channel MscS" evidence="9">
    <location>
        <begin position="344"/>
        <end position="409"/>
    </location>
</feature>
<dbReference type="SUPFAM" id="SSF82689">
    <property type="entry name" value="Mechanosensitive channel protein MscS (YggB), C-terminal domain"/>
    <property type="match status" value="1"/>
</dbReference>
<name>A0A7G6VXU4_9SPHN</name>
<feature type="region of interest" description="Disordered" evidence="8">
    <location>
        <begin position="1"/>
        <end position="33"/>
    </location>
</feature>
<dbReference type="InterPro" id="IPR049278">
    <property type="entry name" value="MS_channel_C"/>
</dbReference>
<dbReference type="Gene3D" id="1.10.287.1260">
    <property type="match status" value="1"/>
</dbReference>
<evidence type="ECO:0000256" key="4">
    <source>
        <dbReference type="ARBA" id="ARBA00022692"/>
    </source>
</evidence>
<evidence type="ECO:0000256" key="7">
    <source>
        <dbReference type="RuleBase" id="RU369025"/>
    </source>
</evidence>
<keyword evidence="4 7" id="KW-0812">Transmembrane</keyword>
<sequence>MAAPSQALAQFRVPEAPEAAAETADPLERETPRSAVTALISALAKQDYDRAGNYFALDDDDPAEGARLARALQASLDAGGELVPFAELSNEPAGAIQDGLAPDLELIGTLGGTEQVPILLSRSQPSIEDEADPEPAPEPQGVWRISEETIAELQEGAGQLAEAPPQGDLLIAGAPLTDWAKLFGLLMAVFLLFYLLSAAILWALRRMVSDSEDNSLYRFLYAALPPFSLLLAVVSFRVWGSEAPVAIVARQVMLRYIGILAWLALAWFAIRLVDAIARRLTSRLDARERRQAASAVSLARRASKLLIIAIAVVAILDTVGINITTGLAALGIGGIALALGAQKTIENLVGSVTVVADRPIQVGDFCQVGDVLGTVEDIGIRSTRIRTLERTIVTIPNGDFSSRQIENYSQRDRFLFRPVIGLEYGITAAQLRQALAIIEDVLAQHPLVAEDPRRARLDKFGASSLDIEVFAYIEVSDYVESLDHRQDLLMTIFEKLEEAGLSIAYPTQTLYLRRDAGRD</sequence>
<organism evidence="12 13">
    <name type="scientific">Croceicoccus marinus</name>
    <dbReference type="NCBI Taxonomy" id="450378"/>
    <lineage>
        <taxon>Bacteria</taxon>
        <taxon>Pseudomonadati</taxon>
        <taxon>Pseudomonadota</taxon>
        <taxon>Alphaproteobacteria</taxon>
        <taxon>Sphingomonadales</taxon>
        <taxon>Erythrobacteraceae</taxon>
        <taxon>Croceicoccus</taxon>
    </lineage>
</organism>
<keyword evidence="7" id="KW-0997">Cell inner membrane</keyword>
<feature type="compositionally biased region" description="Low complexity" evidence="8">
    <location>
        <begin position="14"/>
        <end position="24"/>
    </location>
</feature>
<keyword evidence="6 7" id="KW-0472">Membrane</keyword>